<evidence type="ECO:0000259" key="3">
    <source>
        <dbReference type="PROSITE" id="PS51635"/>
    </source>
</evidence>
<sequence>IVVYTDVPRSISFSGSGFLATYQLGVAQCFLTCAPWMLRSAPCVLGASAGSLVAAAVVCEINLSEQLKAFPLGPLSPSVNVFHWLERVLHKYLPPDADRLSSGRLAVAVTRMTDGQQIVISEYHSKEDVVQVRSCLQFESRVCPRRKRTLQWRNR</sequence>
<reference evidence="4" key="2">
    <citation type="submission" date="2025-08" db="UniProtKB">
        <authorList>
            <consortium name="Ensembl"/>
        </authorList>
    </citation>
    <scope>IDENTIFICATION</scope>
</reference>
<evidence type="ECO:0000313" key="4">
    <source>
        <dbReference type="Ensembl" id="ENSSFAP00005021313.1"/>
    </source>
</evidence>
<keyword evidence="5" id="KW-1185">Reference proteome</keyword>
<feature type="short sequence motif" description="GXSXG" evidence="2">
    <location>
        <begin position="46"/>
        <end position="50"/>
    </location>
</feature>
<evidence type="ECO:0000256" key="2">
    <source>
        <dbReference type="PROSITE-ProRule" id="PRU01161"/>
    </source>
</evidence>
<dbReference type="GO" id="GO:0019433">
    <property type="term" value="P:triglyceride catabolic process"/>
    <property type="evidence" value="ECO:0007669"/>
    <property type="project" value="TreeGrafter"/>
</dbReference>
<reference evidence="4" key="1">
    <citation type="submission" date="2019-06" db="EMBL/GenBank/DDBJ databases">
        <authorList>
            <consortium name="Wellcome Sanger Institute Data Sharing"/>
        </authorList>
    </citation>
    <scope>NUCLEOTIDE SEQUENCE [LARGE SCALE GENOMIC DNA]</scope>
</reference>
<dbReference type="SUPFAM" id="SSF52151">
    <property type="entry name" value="FabD/lysophospholipase-like"/>
    <property type="match status" value="1"/>
</dbReference>
<dbReference type="GO" id="GO:0004806">
    <property type="term" value="F:triacylglycerol lipase activity"/>
    <property type="evidence" value="ECO:0007669"/>
    <property type="project" value="TreeGrafter"/>
</dbReference>
<dbReference type="InterPro" id="IPR033562">
    <property type="entry name" value="PLPL"/>
</dbReference>
<organism evidence="4 5">
    <name type="scientific">Salarias fasciatus</name>
    <name type="common">Jewelled blenny</name>
    <name type="synonym">Blennius fasciatus</name>
    <dbReference type="NCBI Taxonomy" id="181472"/>
    <lineage>
        <taxon>Eukaryota</taxon>
        <taxon>Metazoa</taxon>
        <taxon>Chordata</taxon>
        <taxon>Craniata</taxon>
        <taxon>Vertebrata</taxon>
        <taxon>Euteleostomi</taxon>
        <taxon>Actinopterygii</taxon>
        <taxon>Neopterygii</taxon>
        <taxon>Teleostei</taxon>
        <taxon>Neoteleostei</taxon>
        <taxon>Acanthomorphata</taxon>
        <taxon>Ovalentaria</taxon>
        <taxon>Blenniimorphae</taxon>
        <taxon>Blenniiformes</taxon>
        <taxon>Blennioidei</taxon>
        <taxon>Blenniidae</taxon>
        <taxon>Salariinae</taxon>
        <taxon>Salarias</taxon>
    </lineage>
</organism>
<protein>
    <recommendedName>
        <fullName evidence="3">PNPLA domain-containing protein</fullName>
    </recommendedName>
</protein>
<dbReference type="PANTHER" id="PTHR12406">
    <property type="entry name" value="CALCIUM-INDEPENDENT PHOSPHOLIPASE A2 IPLA2 -RELATED"/>
    <property type="match status" value="1"/>
</dbReference>
<feature type="domain" description="PNPLA" evidence="3">
    <location>
        <begin position="11"/>
        <end position="155"/>
    </location>
</feature>
<name>A0A672GRC0_SALFA</name>
<dbReference type="GO" id="GO:0005737">
    <property type="term" value="C:cytoplasm"/>
    <property type="evidence" value="ECO:0007669"/>
    <property type="project" value="TreeGrafter"/>
</dbReference>
<dbReference type="PROSITE" id="PS51635">
    <property type="entry name" value="PNPLA"/>
    <property type="match status" value="1"/>
</dbReference>
<dbReference type="Proteomes" id="UP000472267">
    <property type="component" value="Chromosome 20"/>
</dbReference>
<evidence type="ECO:0000313" key="5">
    <source>
        <dbReference type="Proteomes" id="UP000472267"/>
    </source>
</evidence>
<dbReference type="Ensembl" id="ENSSFAT00005022222.1">
    <property type="protein sequence ID" value="ENSSFAP00005021313.1"/>
    <property type="gene ID" value="ENSSFAG00005011139.1"/>
</dbReference>
<dbReference type="PANTHER" id="PTHR12406:SF46">
    <property type="entry name" value="PATATIN-LIKE PHOSPHOLIPASE DOMAIN-CONTAINING PROTEIN 2"/>
    <property type="match status" value="1"/>
</dbReference>
<dbReference type="GO" id="GO:0005811">
    <property type="term" value="C:lipid droplet"/>
    <property type="evidence" value="ECO:0007669"/>
    <property type="project" value="TreeGrafter"/>
</dbReference>
<dbReference type="InterPro" id="IPR016035">
    <property type="entry name" value="Acyl_Trfase/lysoPLipase"/>
</dbReference>
<comment type="caution">
    <text evidence="2">Lacks conserved residue(s) required for the propagation of feature annotation.</text>
</comment>
<evidence type="ECO:0000256" key="1">
    <source>
        <dbReference type="ARBA" id="ARBA00023098"/>
    </source>
</evidence>
<accession>A0A672GRC0</accession>
<dbReference type="InterPro" id="IPR002641">
    <property type="entry name" value="PNPLA_dom"/>
</dbReference>
<proteinExistence type="predicted"/>
<keyword evidence="1" id="KW-0443">Lipid metabolism</keyword>
<dbReference type="GO" id="GO:0055088">
    <property type="term" value="P:lipid homeostasis"/>
    <property type="evidence" value="ECO:0007669"/>
    <property type="project" value="TreeGrafter"/>
</dbReference>
<dbReference type="GO" id="GO:0016020">
    <property type="term" value="C:membrane"/>
    <property type="evidence" value="ECO:0007669"/>
    <property type="project" value="TreeGrafter"/>
</dbReference>
<dbReference type="AlphaFoldDB" id="A0A672GRC0"/>
<reference evidence="4" key="3">
    <citation type="submission" date="2025-09" db="UniProtKB">
        <authorList>
            <consortium name="Ensembl"/>
        </authorList>
    </citation>
    <scope>IDENTIFICATION</scope>
</reference>